<dbReference type="GO" id="GO:0048027">
    <property type="term" value="F:mRNA 5'-UTR binding"/>
    <property type="evidence" value="ECO:0007669"/>
    <property type="project" value="UniProtKB-UniRule"/>
</dbReference>
<comment type="subcellular location">
    <subcellularLocation>
        <location evidence="5">Cytoplasm</location>
    </subcellularLocation>
</comment>
<dbReference type="GO" id="GO:0006402">
    <property type="term" value="P:mRNA catabolic process"/>
    <property type="evidence" value="ECO:0007669"/>
    <property type="project" value="InterPro"/>
</dbReference>
<dbReference type="InterPro" id="IPR003751">
    <property type="entry name" value="CsrA"/>
</dbReference>
<keyword evidence="8" id="KW-1185">Reference proteome</keyword>
<keyword evidence="3 5" id="KW-0810">Translation regulation</keyword>
<organism evidence="7 8">
    <name type="scientific">Radiobacillus deserti</name>
    <dbReference type="NCBI Taxonomy" id="2594883"/>
    <lineage>
        <taxon>Bacteria</taxon>
        <taxon>Bacillati</taxon>
        <taxon>Bacillota</taxon>
        <taxon>Bacilli</taxon>
        <taxon>Bacillales</taxon>
        <taxon>Bacillaceae</taxon>
        <taxon>Radiobacillus</taxon>
    </lineage>
</organism>
<sequence>MLVLTRKIGDSIQIGEHIEVKVLSIDGEQVKLGIEAPKDVDVFRHEIYEQILEENKQASQMKKNALDLLKNIKKD</sequence>
<dbReference type="PANTHER" id="PTHR34984">
    <property type="entry name" value="CARBON STORAGE REGULATOR"/>
    <property type="match status" value="1"/>
</dbReference>
<dbReference type="Proteomes" id="UP000315215">
    <property type="component" value="Chromosome"/>
</dbReference>
<dbReference type="GO" id="GO:0045947">
    <property type="term" value="P:negative regulation of translational initiation"/>
    <property type="evidence" value="ECO:0007669"/>
    <property type="project" value="UniProtKB-UniRule"/>
</dbReference>
<evidence type="ECO:0000256" key="2">
    <source>
        <dbReference type="ARBA" id="ARBA00022491"/>
    </source>
</evidence>
<keyword evidence="2 5" id="KW-0678">Repressor</keyword>
<dbReference type="OrthoDB" id="9809061at2"/>
<proteinExistence type="inferred from homology"/>
<dbReference type="EMBL" id="CP041666">
    <property type="protein sequence ID" value="QDP41279.1"/>
    <property type="molecule type" value="Genomic_DNA"/>
</dbReference>
<gene>
    <name evidence="5 7" type="primary">csrA</name>
    <name evidence="7" type="ORF">FN924_14450</name>
</gene>
<dbReference type="FunFam" id="2.60.40.4380:FF:000002">
    <property type="entry name" value="Translational regulator CsrA"/>
    <property type="match status" value="1"/>
</dbReference>
<evidence type="ECO:0000313" key="7">
    <source>
        <dbReference type="EMBL" id="QDP41279.1"/>
    </source>
</evidence>
<dbReference type="PANTHER" id="PTHR34984:SF1">
    <property type="entry name" value="CARBON STORAGE REGULATOR"/>
    <property type="match status" value="1"/>
</dbReference>
<comment type="function">
    <text evidence="5">A translational regulator that binds mRNA to regulate translation initiation and/or mRNA stability. Usually binds in the 5'-UTR at or near the Shine-Dalgarno sequence preventing ribosome-binding, thus repressing translation. Its main target seems to be the major flagellin gene, while its function is anatagonized by FliW.</text>
</comment>
<name>A0A516KIR0_9BACI</name>
<dbReference type="GO" id="GO:0044781">
    <property type="term" value="P:bacterial-type flagellum organization"/>
    <property type="evidence" value="ECO:0007669"/>
    <property type="project" value="UniProtKB-KW"/>
</dbReference>
<dbReference type="GO" id="GO:0005829">
    <property type="term" value="C:cytosol"/>
    <property type="evidence" value="ECO:0007669"/>
    <property type="project" value="TreeGrafter"/>
</dbReference>
<comment type="subunit">
    <text evidence="5">Homodimer; the beta-strands of each monomer intercalate to form a hydrophobic core, while the alpha-helices form wings that extend away from the core.</text>
</comment>
<keyword evidence="1 5" id="KW-0963">Cytoplasm</keyword>
<comment type="similarity">
    <text evidence="5">Belongs to the CsrA/RsmA family.</text>
</comment>
<dbReference type="InterPro" id="IPR036107">
    <property type="entry name" value="CsrA_sf"/>
</dbReference>
<keyword evidence="5" id="KW-1005">Bacterial flagellum biogenesis</keyword>
<evidence type="ECO:0000256" key="3">
    <source>
        <dbReference type="ARBA" id="ARBA00022845"/>
    </source>
</evidence>
<dbReference type="KEGG" id="aqt:FN924_14450"/>
<feature type="coiled-coil region" evidence="6">
    <location>
        <begin position="48"/>
        <end position="75"/>
    </location>
</feature>
<evidence type="ECO:0000256" key="4">
    <source>
        <dbReference type="ARBA" id="ARBA00022884"/>
    </source>
</evidence>
<reference evidence="7 8" key="1">
    <citation type="submission" date="2019-07" db="EMBL/GenBank/DDBJ databases">
        <authorList>
            <person name="Li J."/>
        </authorList>
    </citation>
    <scope>NUCLEOTIDE SEQUENCE [LARGE SCALE GENOMIC DNA]</scope>
    <source>
        <strain evidence="7 8">TKL69</strain>
    </source>
</reference>
<dbReference type="NCBIfam" id="TIGR00202">
    <property type="entry name" value="csrA"/>
    <property type="match status" value="1"/>
</dbReference>
<dbReference type="Gene3D" id="2.60.40.4380">
    <property type="entry name" value="Translational regulator CsrA"/>
    <property type="match status" value="1"/>
</dbReference>
<dbReference type="Pfam" id="PF02599">
    <property type="entry name" value="CsrA"/>
    <property type="match status" value="1"/>
</dbReference>
<dbReference type="AlphaFoldDB" id="A0A516KIR0"/>
<dbReference type="GO" id="GO:1902208">
    <property type="term" value="P:regulation of bacterial-type flagellum assembly"/>
    <property type="evidence" value="ECO:0007669"/>
    <property type="project" value="UniProtKB-UniRule"/>
</dbReference>
<evidence type="ECO:0000256" key="1">
    <source>
        <dbReference type="ARBA" id="ARBA00022490"/>
    </source>
</evidence>
<dbReference type="RefSeq" id="WP_143895663.1">
    <property type="nucleotide sequence ID" value="NZ_CP041666.1"/>
</dbReference>
<keyword evidence="6" id="KW-0175">Coiled coil</keyword>
<evidence type="ECO:0000313" key="8">
    <source>
        <dbReference type="Proteomes" id="UP000315215"/>
    </source>
</evidence>
<dbReference type="SUPFAM" id="SSF117130">
    <property type="entry name" value="CsrA-like"/>
    <property type="match status" value="1"/>
</dbReference>
<evidence type="ECO:0000256" key="6">
    <source>
        <dbReference type="SAM" id="Coils"/>
    </source>
</evidence>
<keyword evidence="4 5" id="KW-0694">RNA-binding</keyword>
<protein>
    <recommendedName>
        <fullName evidence="5">Translational regulator CsrA</fullName>
    </recommendedName>
</protein>
<accession>A0A516KIR0</accession>
<evidence type="ECO:0000256" key="5">
    <source>
        <dbReference type="HAMAP-Rule" id="MF_00167"/>
    </source>
</evidence>
<dbReference type="GO" id="GO:0006109">
    <property type="term" value="P:regulation of carbohydrate metabolic process"/>
    <property type="evidence" value="ECO:0007669"/>
    <property type="project" value="InterPro"/>
</dbReference>
<dbReference type="NCBIfam" id="NF002469">
    <property type="entry name" value="PRK01712.1"/>
    <property type="match status" value="1"/>
</dbReference>
<dbReference type="HAMAP" id="MF_00167">
    <property type="entry name" value="CsrA"/>
    <property type="match status" value="1"/>
</dbReference>